<dbReference type="Pfam" id="PF23156">
    <property type="entry name" value="DUF7054"/>
    <property type="match status" value="1"/>
</dbReference>
<name>A0A9R1VLJ3_LACSA</name>
<comment type="caution">
    <text evidence="3">The sequence shown here is derived from an EMBL/GenBank/DDBJ whole genome shotgun (WGS) entry which is preliminary data.</text>
</comment>
<feature type="chain" id="PRO_5040358351" description="DUF7054 domain-containing protein" evidence="1">
    <location>
        <begin position="19"/>
        <end position="99"/>
    </location>
</feature>
<dbReference type="PANTHER" id="PTHR33270">
    <property type="entry name" value="BNAC05G50380D PROTEIN"/>
    <property type="match status" value="1"/>
</dbReference>
<keyword evidence="4" id="KW-1185">Reference proteome</keyword>
<evidence type="ECO:0000256" key="1">
    <source>
        <dbReference type="SAM" id="SignalP"/>
    </source>
</evidence>
<dbReference type="Proteomes" id="UP000235145">
    <property type="component" value="Unassembled WGS sequence"/>
</dbReference>
<feature type="domain" description="DUF7054" evidence="2">
    <location>
        <begin position="34"/>
        <end position="90"/>
    </location>
</feature>
<sequence>MAATVAACQVVWLRGLLAELTGMKKQKTKNNNHDNRLLITVNVVGSSGPLRFVVKKNDKVSTVIDSSLKLYARGGRLPVLGSDVKNFMFYALIEGSGVV</sequence>
<dbReference type="InterPro" id="IPR055482">
    <property type="entry name" value="DUF7054"/>
</dbReference>
<dbReference type="EMBL" id="NBSK02000004">
    <property type="protein sequence ID" value="KAJ0209617.1"/>
    <property type="molecule type" value="Genomic_DNA"/>
</dbReference>
<evidence type="ECO:0000259" key="2">
    <source>
        <dbReference type="Pfam" id="PF23156"/>
    </source>
</evidence>
<keyword evidence="1" id="KW-0732">Signal</keyword>
<evidence type="ECO:0000313" key="4">
    <source>
        <dbReference type="Proteomes" id="UP000235145"/>
    </source>
</evidence>
<protein>
    <recommendedName>
        <fullName evidence="2">DUF7054 domain-containing protein</fullName>
    </recommendedName>
</protein>
<organism evidence="3 4">
    <name type="scientific">Lactuca sativa</name>
    <name type="common">Garden lettuce</name>
    <dbReference type="NCBI Taxonomy" id="4236"/>
    <lineage>
        <taxon>Eukaryota</taxon>
        <taxon>Viridiplantae</taxon>
        <taxon>Streptophyta</taxon>
        <taxon>Embryophyta</taxon>
        <taxon>Tracheophyta</taxon>
        <taxon>Spermatophyta</taxon>
        <taxon>Magnoliopsida</taxon>
        <taxon>eudicotyledons</taxon>
        <taxon>Gunneridae</taxon>
        <taxon>Pentapetalae</taxon>
        <taxon>asterids</taxon>
        <taxon>campanulids</taxon>
        <taxon>Asterales</taxon>
        <taxon>Asteraceae</taxon>
        <taxon>Cichorioideae</taxon>
        <taxon>Cichorieae</taxon>
        <taxon>Lactucinae</taxon>
        <taxon>Lactuca</taxon>
    </lineage>
</organism>
<gene>
    <name evidence="3" type="ORF">LSAT_V11C400213980</name>
</gene>
<reference evidence="3 4" key="1">
    <citation type="journal article" date="2017" name="Nat. Commun.">
        <title>Genome assembly with in vitro proximity ligation data and whole-genome triplication in lettuce.</title>
        <authorList>
            <person name="Reyes-Chin-Wo S."/>
            <person name="Wang Z."/>
            <person name="Yang X."/>
            <person name="Kozik A."/>
            <person name="Arikit S."/>
            <person name="Song C."/>
            <person name="Xia L."/>
            <person name="Froenicke L."/>
            <person name="Lavelle D.O."/>
            <person name="Truco M.J."/>
            <person name="Xia R."/>
            <person name="Zhu S."/>
            <person name="Xu C."/>
            <person name="Xu H."/>
            <person name="Xu X."/>
            <person name="Cox K."/>
            <person name="Korf I."/>
            <person name="Meyers B.C."/>
            <person name="Michelmore R.W."/>
        </authorList>
    </citation>
    <scope>NUCLEOTIDE SEQUENCE [LARGE SCALE GENOMIC DNA]</scope>
    <source>
        <strain evidence="4">cv. Salinas</strain>
        <tissue evidence="3">Seedlings</tissue>
    </source>
</reference>
<evidence type="ECO:0000313" key="3">
    <source>
        <dbReference type="EMBL" id="KAJ0209617.1"/>
    </source>
</evidence>
<feature type="signal peptide" evidence="1">
    <location>
        <begin position="1"/>
        <end position="18"/>
    </location>
</feature>
<dbReference type="PANTHER" id="PTHR33270:SF52">
    <property type="match status" value="1"/>
</dbReference>
<proteinExistence type="predicted"/>
<dbReference type="InterPro" id="IPR040358">
    <property type="entry name" value="At4g22758-like"/>
</dbReference>
<dbReference type="AlphaFoldDB" id="A0A9R1VLJ3"/>
<accession>A0A9R1VLJ3</accession>